<dbReference type="EMBL" id="JAUHLN010000001">
    <property type="protein sequence ID" value="MDN4071805.1"/>
    <property type="molecule type" value="Genomic_DNA"/>
</dbReference>
<comment type="caution">
    <text evidence="5">The sequence shown here is derived from an EMBL/GenBank/DDBJ whole genome shotgun (WGS) entry which is preliminary data.</text>
</comment>
<sequence>MDIMKTGLIGYGLSGATFHAPFLQALEQYEIVKVMSSDPEKVQKDLGNVEVVDELESIMEDPDIELVVITTPNVLHYEMAKKSLQHNKHVIVEKPMVIDPDEAEELIALARENNRMLSVYQNRRWDNDFLTICKLLSEDTLGEIVEYEAHFDRYRPEVRDRWREKPGKGAGMLYDLGSHLIDQAIFLFGEPEFVTADVFAQRKNSATDDYFHIIMGYENLRVILHSGSIVVDQGPRYKVHGSKGSFIKYGIDGQEDALKAGKVPGSNEWGRDKEEWFGKLTLSREGQQVEEIIETVPGNYAAYYEQVYEHIKEGKACPVSGEDGLKTIRVIHAALQSSREKKTVFFNRKGLLG</sequence>
<organism evidence="5 6">
    <name type="scientific">Fictibacillus terranigra</name>
    <dbReference type="NCBI Taxonomy" id="3058424"/>
    <lineage>
        <taxon>Bacteria</taxon>
        <taxon>Bacillati</taxon>
        <taxon>Bacillota</taxon>
        <taxon>Bacilli</taxon>
        <taxon>Bacillales</taxon>
        <taxon>Fictibacillaceae</taxon>
        <taxon>Fictibacillus</taxon>
    </lineage>
</organism>
<dbReference type="RefSeq" id="WP_290397961.1">
    <property type="nucleotide sequence ID" value="NZ_JAUHLN010000001.1"/>
</dbReference>
<feature type="domain" description="Gfo/Idh/MocA-like oxidoreductase N-terminal" evidence="3">
    <location>
        <begin position="5"/>
        <end position="120"/>
    </location>
</feature>
<evidence type="ECO:0000259" key="3">
    <source>
        <dbReference type="Pfam" id="PF01408"/>
    </source>
</evidence>
<dbReference type="InterPro" id="IPR051317">
    <property type="entry name" value="Gfo/Idh/MocA_oxidoreduct"/>
</dbReference>
<dbReference type="InterPro" id="IPR036291">
    <property type="entry name" value="NAD(P)-bd_dom_sf"/>
</dbReference>
<evidence type="ECO:0000259" key="4">
    <source>
        <dbReference type="Pfam" id="PF02894"/>
    </source>
</evidence>
<name>A0ABT8E1M9_9BACL</name>
<accession>A0ABT8E1M9</accession>
<feature type="domain" description="Gfo/Idh/MocA-like oxidoreductase C-terminal" evidence="4">
    <location>
        <begin position="134"/>
        <end position="344"/>
    </location>
</feature>
<dbReference type="PANTHER" id="PTHR43708">
    <property type="entry name" value="CONSERVED EXPRESSED OXIDOREDUCTASE (EUROFUNG)"/>
    <property type="match status" value="1"/>
</dbReference>
<protein>
    <submittedName>
        <fullName evidence="5">Oxidoreductase</fullName>
    </submittedName>
</protein>
<dbReference type="NCBIfam" id="NF008607">
    <property type="entry name" value="PRK11579.1"/>
    <property type="match status" value="1"/>
</dbReference>
<reference evidence="5" key="1">
    <citation type="submission" date="2023-06" db="EMBL/GenBank/DDBJ databases">
        <title>Draft Genome Sequences of Representative Paenibacillus Polymyxa, Bacillus cereus, Fictibacillus sp., and Brevibacillus agri Strains Isolated from Amazonian Dark Earth.</title>
        <authorList>
            <person name="Pellegrinetti T.A."/>
            <person name="Cunha I.C.M."/>
            <person name="Chaves M.G."/>
            <person name="Freitas A.S."/>
            <person name="Silva A.V.R."/>
            <person name="Tsai S.M."/>
            <person name="Mendes L.W."/>
        </authorList>
    </citation>
    <scope>NUCLEOTIDE SEQUENCE</scope>
    <source>
        <strain evidence="5">CENA-BCM004</strain>
    </source>
</reference>
<keyword evidence="2" id="KW-0560">Oxidoreductase</keyword>
<evidence type="ECO:0000256" key="2">
    <source>
        <dbReference type="ARBA" id="ARBA00023002"/>
    </source>
</evidence>
<dbReference type="InterPro" id="IPR004104">
    <property type="entry name" value="Gfo/Idh/MocA-like_OxRdtase_C"/>
</dbReference>
<evidence type="ECO:0000313" key="6">
    <source>
        <dbReference type="Proteomes" id="UP001168694"/>
    </source>
</evidence>
<dbReference type="Pfam" id="PF01408">
    <property type="entry name" value="GFO_IDH_MocA"/>
    <property type="match status" value="1"/>
</dbReference>
<dbReference type="Proteomes" id="UP001168694">
    <property type="component" value="Unassembled WGS sequence"/>
</dbReference>
<comment type="similarity">
    <text evidence="1">Belongs to the Gfo/Idh/MocA family.</text>
</comment>
<gene>
    <name evidence="5" type="ORF">QYF49_02020</name>
</gene>
<dbReference type="Pfam" id="PF02894">
    <property type="entry name" value="GFO_IDH_MocA_C"/>
    <property type="match status" value="1"/>
</dbReference>
<proteinExistence type="inferred from homology"/>
<evidence type="ECO:0000256" key="1">
    <source>
        <dbReference type="ARBA" id="ARBA00010928"/>
    </source>
</evidence>
<dbReference type="SUPFAM" id="SSF51735">
    <property type="entry name" value="NAD(P)-binding Rossmann-fold domains"/>
    <property type="match status" value="1"/>
</dbReference>
<dbReference type="PANTHER" id="PTHR43708:SF5">
    <property type="entry name" value="CONSERVED EXPRESSED OXIDOREDUCTASE (EUROFUNG)-RELATED"/>
    <property type="match status" value="1"/>
</dbReference>
<dbReference type="Gene3D" id="3.30.360.10">
    <property type="entry name" value="Dihydrodipicolinate Reductase, domain 2"/>
    <property type="match status" value="1"/>
</dbReference>
<evidence type="ECO:0000313" key="5">
    <source>
        <dbReference type="EMBL" id="MDN4071805.1"/>
    </source>
</evidence>
<dbReference type="Gene3D" id="3.40.50.720">
    <property type="entry name" value="NAD(P)-binding Rossmann-like Domain"/>
    <property type="match status" value="1"/>
</dbReference>
<keyword evidence="6" id="KW-1185">Reference proteome</keyword>
<dbReference type="InterPro" id="IPR000683">
    <property type="entry name" value="Gfo/Idh/MocA-like_OxRdtase_N"/>
</dbReference>